<evidence type="ECO:0000256" key="2">
    <source>
        <dbReference type="ARBA" id="ARBA00022840"/>
    </source>
</evidence>
<accession>A0ABX2CT51</accession>
<reference evidence="4 5" key="1">
    <citation type="journal article" date="2020" name="Sci. Rep.">
        <title>A novel cyanobacterial geosmin producer, revising GeoA distribution and dispersion patterns in Bacteria.</title>
        <authorList>
            <person name="Churro C."/>
            <person name="Semedo-Aguiar A.P."/>
            <person name="Silva A.D."/>
            <person name="Pereira-Leal J.B."/>
            <person name="Leite R.B."/>
        </authorList>
    </citation>
    <scope>NUCLEOTIDE SEQUENCE [LARGE SCALE GENOMIC DNA]</scope>
    <source>
        <strain evidence="4 5">IPMA8</strain>
    </source>
</reference>
<name>A0ABX2CT51_9CYAN</name>
<dbReference type="Gene3D" id="3.30.70.1230">
    <property type="entry name" value="Nucleotide cyclase"/>
    <property type="match status" value="2"/>
</dbReference>
<dbReference type="PANTHER" id="PTHR16305">
    <property type="entry name" value="TESTICULAR SOLUBLE ADENYLYL CYCLASE"/>
    <property type="match status" value="1"/>
</dbReference>
<evidence type="ECO:0000313" key="4">
    <source>
        <dbReference type="EMBL" id="NQE32745.1"/>
    </source>
</evidence>
<keyword evidence="4" id="KW-0456">Lyase</keyword>
<organism evidence="4 5">
    <name type="scientific">Microcoleus asticus IPMA8</name>
    <dbReference type="NCBI Taxonomy" id="2563858"/>
    <lineage>
        <taxon>Bacteria</taxon>
        <taxon>Bacillati</taxon>
        <taxon>Cyanobacteriota</taxon>
        <taxon>Cyanophyceae</taxon>
        <taxon>Oscillatoriophycideae</taxon>
        <taxon>Oscillatoriales</taxon>
        <taxon>Microcoleaceae</taxon>
        <taxon>Microcoleus</taxon>
        <taxon>Microcoleus asticus</taxon>
    </lineage>
</organism>
<keyword evidence="2" id="KW-0067">ATP-binding</keyword>
<dbReference type="Pfam" id="PF00211">
    <property type="entry name" value="Guanylate_cyc"/>
    <property type="match status" value="2"/>
</dbReference>
<dbReference type="PROSITE" id="PS50125">
    <property type="entry name" value="GUANYLATE_CYCLASE_2"/>
    <property type="match status" value="2"/>
</dbReference>
<keyword evidence="5" id="KW-1185">Reference proteome</keyword>
<proteinExistence type="predicted"/>
<dbReference type="Proteomes" id="UP000702425">
    <property type="component" value="Unassembled WGS sequence"/>
</dbReference>
<comment type="caution">
    <text evidence="4">The sequence shown here is derived from an EMBL/GenBank/DDBJ whole genome shotgun (WGS) entry which is preliminary data.</text>
</comment>
<dbReference type="SMART" id="SM00044">
    <property type="entry name" value="CYCc"/>
    <property type="match status" value="2"/>
</dbReference>
<dbReference type="EMBL" id="SRRZ01000005">
    <property type="protein sequence ID" value="NQE32745.1"/>
    <property type="molecule type" value="Genomic_DNA"/>
</dbReference>
<gene>
    <name evidence="4" type="primary">cyaA_1</name>
    <name evidence="4" type="ORF">E5S67_00461</name>
</gene>
<dbReference type="RefSeq" id="WP_172185097.1">
    <property type="nucleotide sequence ID" value="NZ_CAWPPK010000263.1"/>
</dbReference>
<dbReference type="SUPFAM" id="SSF55073">
    <property type="entry name" value="Nucleotide cyclase"/>
    <property type="match status" value="2"/>
</dbReference>
<dbReference type="EC" id="4.6.1.1" evidence="4"/>
<dbReference type="InterPro" id="IPR029787">
    <property type="entry name" value="Nucleotide_cyclase"/>
</dbReference>
<evidence type="ECO:0000256" key="1">
    <source>
        <dbReference type="ARBA" id="ARBA00022741"/>
    </source>
</evidence>
<feature type="domain" description="Guanylate cyclase" evidence="3">
    <location>
        <begin position="329"/>
        <end position="469"/>
    </location>
</feature>
<evidence type="ECO:0000313" key="5">
    <source>
        <dbReference type="Proteomes" id="UP000702425"/>
    </source>
</evidence>
<dbReference type="PANTHER" id="PTHR16305:SF35">
    <property type="entry name" value="TRANSCRIPTIONAL ACTIVATOR DOMAIN"/>
    <property type="match status" value="1"/>
</dbReference>
<feature type="domain" description="Guanylate cyclase" evidence="3">
    <location>
        <begin position="81"/>
        <end position="218"/>
    </location>
</feature>
<protein>
    <submittedName>
        <fullName evidence="4">Adenylate cyclase 1</fullName>
        <ecNumber evidence="4">4.6.1.1</ecNumber>
    </submittedName>
</protein>
<keyword evidence="1" id="KW-0547">Nucleotide-binding</keyword>
<dbReference type="CDD" id="cd07302">
    <property type="entry name" value="CHD"/>
    <property type="match status" value="2"/>
</dbReference>
<dbReference type="GO" id="GO:0004016">
    <property type="term" value="F:adenylate cyclase activity"/>
    <property type="evidence" value="ECO:0007669"/>
    <property type="project" value="UniProtKB-EC"/>
</dbReference>
<evidence type="ECO:0000259" key="3">
    <source>
        <dbReference type="PROSITE" id="PS50125"/>
    </source>
</evidence>
<sequence length="525" mass="56903">MEIINRLTYNPPLAAIELRLRSLLSAQLYAAAWVDPSPATLMAVFDHLRTLRYILHDYVPRPVSESPPDPGEVRYQWQTGTLLFTDLAGFTSLLEANAAEGRKGAETLLGVINDYFASMIEIVSKSGGDLLEFTGDAMLVQFLSGIHQEDTARAVRAGLRMQRAMAEFANIETARGVLSLKMRVGIHCGRYISADIGTPQRMAYVLLGHSVQQAKQAEGSGTVGRVCLTETAKESLGEEFRFESGKPGYFLVADDLTDDKLGEYDITLTRRRMPSSVLLDRSVSGLVKEIGESVKRLEPLASYIPKAILRLLVENADRRKIPPDFPEPTVMFVNLIGLPESVDKASPEEEVNLVVSFSRVFASIDAVVSAKGGVLQKVTAHLEGSDMLIYFGVPDAHTDDTSRAASAAIAIRDMIAALPPVIIGGQEIKVSCQIGLSLGPVFAAEVGEPRGRREFNILGDTVNTAARLMSKAGENQILIAERVCESIELNFICEALGDVSLKGKSAQTPIFGLQGVKVERGKGGV</sequence>
<dbReference type="InterPro" id="IPR001054">
    <property type="entry name" value="A/G_cyclase"/>
</dbReference>